<dbReference type="AlphaFoldDB" id="A0A9D0YQX8"/>
<keyword evidence="6" id="KW-0460">Magnesium</keyword>
<dbReference type="InterPro" id="IPR015797">
    <property type="entry name" value="NUDIX_hydrolase-like_dom_sf"/>
</dbReference>
<dbReference type="HAMAP" id="MF_00202">
    <property type="entry name" value="Idi"/>
    <property type="match status" value="1"/>
</dbReference>
<dbReference type="EC" id="5.3.3.2" evidence="3 10"/>
<evidence type="ECO:0000256" key="5">
    <source>
        <dbReference type="ARBA" id="ARBA00022723"/>
    </source>
</evidence>
<evidence type="ECO:0000256" key="10">
    <source>
        <dbReference type="NCBIfam" id="TIGR02150"/>
    </source>
</evidence>
<evidence type="ECO:0000256" key="8">
    <source>
        <dbReference type="ARBA" id="ARBA00023229"/>
    </source>
</evidence>
<dbReference type="PANTHER" id="PTHR10885">
    <property type="entry name" value="ISOPENTENYL-DIPHOSPHATE DELTA-ISOMERASE"/>
    <property type="match status" value="1"/>
</dbReference>
<keyword evidence="7" id="KW-0464">Manganese</keyword>
<reference evidence="12" key="1">
    <citation type="submission" date="2020-10" db="EMBL/GenBank/DDBJ databases">
        <authorList>
            <person name="Gilroy R."/>
        </authorList>
    </citation>
    <scope>NUCLEOTIDE SEQUENCE</scope>
    <source>
        <strain evidence="12">ChiGjej2B2-12916</strain>
    </source>
</reference>
<evidence type="ECO:0000313" key="13">
    <source>
        <dbReference type="Proteomes" id="UP000886879"/>
    </source>
</evidence>
<comment type="caution">
    <text evidence="12">The sequence shown here is derived from an EMBL/GenBank/DDBJ whole genome shotgun (WGS) entry which is preliminary data.</text>
</comment>
<evidence type="ECO:0000259" key="11">
    <source>
        <dbReference type="PROSITE" id="PS51462"/>
    </source>
</evidence>
<evidence type="ECO:0000313" key="12">
    <source>
        <dbReference type="EMBL" id="HIQ60338.1"/>
    </source>
</evidence>
<protein>
    <recommendedName>
        <fullName evidence="3 10">Isopentenyl-diphosphate delta-isomerase</fullName>
        <ecNumber evidence="3 10">5.3.3.2</ecNumber>
    </recommendedName>
</protein>
<dbReference type="GO" id="GO:0046872">
    <property type="term" value="F:metal ion binding"/>
    <property type="evidence" value="ECO:0007669"/>
    <property type="project" value="UniProtKB-KW"/>
</dbReference>
<evidence type="ECO:0000256" key="6">
    <source>
        <dbReference type="ARBA" id="ARBA00022842"/>
    </source>
</evidence>
<keyword evidence="5" id="KW-0479">Metal-binding</keyword>
<dbReference type="GO" id="GO:0004452">
    <property type="term" value="F:isopentenyl-diphosphate delta-isomerase activity"/>
    <property type="evidence" value="ECO:0007669"/>
    <property type="project" value="UniProtKB-UniRule"/>
</dbReference>
<gene>
    <name evidence="12" type="primary">idi</name>
    <name evidence="12" type="ORF">IAD31_01890</name>
</gene>
<dbReference type="InterPro" id="IPR000086">
    <property type="entry name" value="NUDIX_hydrolase_dom"/>
</dbReference>
<keyword evidence="8" id="KW-0414">Isoprene biosynthesis</keyword>
<comment type="similarity">
    <text evidence="2">Belongs to the IPP isomerase type 1 family.</text>
</comment>
<keyword evidence="4" id="KW-0963">Cytoplasm</keyword>
<comment type="pathway">
    <text evidence="1">Isoprenoid biosynthesis; dimethylallyl diphosphate biosynthesis; dimethylallyl diphosphate from isopentenyl diphosphate: step 1/1.</text>
</comment>
<dbReference type="Gene3D" id="3.90.79.10">
    <property type="entry name" value="Nucleoside Triphosphate Pyrophosphohydrolase"/>
    <property type="match status" value="1"/>
</dbReference>
<feature type="domain" description="Nudix hydrolase" evidence="11">
    <location>
        <begin position="28"/>
        <end position="159"/>
    </location>
</feature>
<evidence type="ECO:0000256" key="1">
    <source>
        <dbReference type="ARBA" id="ARBA00004826"/>
    </source>
</evidence>
<dbReference type="Pfam" id="PF00293">
    <property type="entry name" value="NUDIX"/>
    <property type="match status" value="1"/>
</dbReference>
<dbReference type="NCBIfam" id="NF002995">
    <property type="entry name" value="PRK03759.1"/>
    <property type="match status" value="1"/>
</dbReference>
<dbReference type="Proteomes" id="UP000886879">
    <property type="component" value="Unassembled WGS sequence"/>
</dbReference>
<accession>A0A9D0YQX8</accession>
<evidence type="ECO:0000256" key="7">
    <source>
        <dbReference type="ARBA" id="ARBA00023211"/>
    </source>
</evidence>
<keyword evidence="9 12" id="KW-0413">Isomerase</keyword>
<dbReference type="PANTHER" id="PTHR10885:SF0">
    <property type="entry name" value="ISOPENTENYL-DIPHOSPHATE DELTA-ISOMERASE"/>
    <property type="match status" value="1"/>
</dbReference>
<dbReference type="EMBL" id="DVFO01000017">
    <property type="protein sequence ID" value="HIQ60338.1"/>
    <property type="molecule type" value="Genomic_DNA"/>
</dbReference>
<dbReference type="PIRSF" id="PIRSF018427">
    <property type="entry name" value="Isopntndiph_ism"/>
    <property type="match status" value="1"/>
</dbReference>
<evidence type="ECO:0000256" key="2">
    <source>
        <dbReference type="ARBA" id="ARBA00007579"/>
    </source>
</evidence>
<dbReference type="GO" id="GO:0009240">
    <property type="term" value="P:isopentenyl diphosphate biosynthetic process"/>
    <property type="evidence" value="ECO:0007669"/>
    <property type="project" value="TreeGrafter"/>
</dbReference>
<organism evidence="12 13">
    <name type="scientific">Candidatus Enterenecus faecium</name>
    <dbReference type="NCBI Taxonomy" id="2840780"/>
    <lineage>
        <taxon>Bacteria</taxon>
        <taxon>Bacillati</taxon>
        <taxon>Bacillota</taxon>
        <taxon>Clostridia</taxon>
        <taxon>Eubacteriales</taxon>
        <taxon>Candidatus Enterenecus</taxon>
    </lineage>
</organism>
<evidence type="ECO:0000256" key="3">
    <source>
        <dbReference type="ARBA" id="ARBA00012057"/>
    </source>
</evidence>
<proteinExistence type="inferred from homology"/>
<dbReference type="PROSITE" id="PS51462">
    <property type="entry name" value="NUDIX"/>
    <property type="match status" value="1"/>
</dbReference>
<dbReference type="NCBIfam" id="TIGR02150">
    <property type="entry name" value="IPP_isom_1"/>
    <property type="match status" value="1"/>
</dbReference>
<evidence type="ECO:0000256" key="4">
    <source>
        <dbReference type="ARBA" id="ARBA00022490"/>
    </source>
</evidence>
<dbReference type="CDD" id="cd02885">
    <property type="entry name" value="NUDIX_IPP_Isomerase"/>
    <property type="match status" value="1"/>
</dbReference>
<dbReference type="InterPro" id="IPR056375">
    <property type="entry name" value="Idi_bact"/>
</dbReference>
<dbReference type="InterPro" id="IPR011876">
    <property type="entry name" value="IsopentenylPP_isomerase_typ1"/>
</dbReference>
<sequence length="169" mass="19544">MEDLLICVDPLDVPVGTMGKEECHRRGLLHRAFSIFLYDGERVLLQRRALHKYHSGGLWANSCCSHPRDGETLEEAVQRRLMDELGVSCSCREVGSFVYRHQFAPDLYEYEYDHVFVGAYAGPVTPNPEEIMETRWYTKEEILSLLIQDPARFAPWFITAFPMAIKDMK</sequence>
<reference evidence="12" key="2">
    <citation type="journal article" date="2021" name="PeerJ">
        <title>Extensive microbial diversity within the chicken gut microbiome revealed by metagenomics and culture.</title>
        <authorList>
            <person name="Gilroy R."/>
            <person name="Ravi A."/>
            <person name="Getino M."/>
            <person name="Pursley I."/>
            <person name="Horton D.L."/>
            <person name="Alikhan N.F."/>
            <person name="Baker D."/>
            <person name="Gharbi K."/>
            <person name="Hall N."/>
            <person name="Watson M."/>
            <person name="Adriaenssens E.M."/>
            <person name="Foster-Nyarko E."/>
            <person name="Jarju S."/>
            <person name="Secka A."/>
            <person name="Antonio M."/>
            <person name="Oren A."/>
            <person name="Chaudhuri R.R."/>
            <person name="La Ragione R."/>
            <person name="Hildebrand F."/>
            <person name="Pallen M.J."/>
        </authorList>
    </citation>
    <scope>NUCLEOTIDE SEQUENCE</scope>
    <source>
        <strain evidence="12">ChiGjej2B2-12916</strain>
    </source>
</reference>
<name>A0A9D0YQX8_9FIRM</name>
<evidence type="ECO:0000256" key="9">
    <source>
        <dbReference type="ARBA" id="ARBA00023235"/>
    </source>
</evidence>
<dbReference type="GO" id="GO:0005737">
    <property type="term" value="C:cytoplasm"/>
    <property type="evidence" value="ECO:0007669"/>
    <property type="project" value="TreeGrafter"/>
</dbReference>
<dbReference type="SUPFAM" id="SSF55811">
    <property type="entry name" value="Nudix"/>
    <property type="match status" value="1"/>
</dbReference>